<accession>A0A1E3KYQ8</accession>
<dbReference type="PROSITE" id="PS50929">
    <property type="entry name" value="ABC_TM1F"/>
    <property type="match status" value="1"/>
</dbReference>
<dbReference type="RefSeq" id="WP_069329681.1">
    <property type="nucleotide sequence ID" value="NZ_MDER01000086.1"/>
</dbReference>
<keyword evidence="5 7" id="KW-1133">Transmembrane helix</keyword>
<dbReference type="Proteomes" id="UP000094578">
    <property type="component" value="Unassembled WGS sequence"/>
</dbReference>
<dbReference type="SUPFAM" id="SSF90123">
    <property type="entry name" value="ABC transporter transmembrane region"/>
    <property type="match status" value="1"/>
</dbReference>
<sequence>MEVKEQLHFKDIISTLCQMPKTLSLVFKMEKKLFIKIVILSLITGIIPIISLYVSQELINSLVRIQTELKTVLIIFCIYIAVSFFSDIISQISEYYNTKFQFSMNYKLNYVIMEKSSKLSLEDFENPEVYDKLERITREVAYKPYQIFQSAITMITAIVTLISALTFLMVWNPTMSMLMLLVPVISLFYFLRIGQQEFFMQWKRTGEERRSWYLNYILTHDFSFKEVKLYRLKDYILEGYWNIKKKFMAQDTYILRKKTIFNLIYEVLVQIVGAIVIVVAILAAYTGKIMVGNVLSYIRSVGLVQSNSQSIINNIYSIYNSNLYMNQLFEFLEYREEHTNDDQTTQRLEKPIYAVDIQNVSFQYPSSEQLSLQNVELSFRAGERVAIVGPNGSGKSTLIKLLAGLYQTQEGDIKLNDISIKNLHQESYMQQMAVLFQDYMKYEMTLQENIGFGQITKIDQTDQIKKSLNNVRADFLKNHSEYDLDTQLGLWFDDGRQLSGGQWQKVALARTYFREASLYILDEPSAALDPIAEKETFDTFFRLSREKIGIFISHRLIAAQQADRIIVMDQGKVVGQGKHDHLMQNCAIYKHMYESENYEIDTKGETEWKEAL</sequence>
<dbReference type="SMART" id="SM00382">
    <property type="entry name" value="AAA"/>
    <property type="match status" value="1"/>
</dbReference>
<evidence type="ECO:0000256" key="3">
    <source>
        <dbReference type="ARBA" id="ARBA00022741"/>
    </source>
</evidence>
<dbReference type="InterPro" id="IPR027417">
    <property type="entry name" value="P-loop_NTPase"/>
</dbReference>
<dbReference type="GO" id="GO:0016887">
    <property type="term" value="F:ATP hydrolysis activity"/>
    <property type="evidence" value="ECO:0007669"/>
    <property type="project" value="InterPro"/>
</dbReference>
<dbReference type="InterPro" id="IPR003593">
    <property type="entry name" value="AAA+_ATPase"/>
</dbReference>
<dbReference type="InterPro" id="IPR039421">
    <property type="entry name" value="Type_1_exporter"/>
</dbReference>
<dbReference type="GO" id="GO:0015421">
    <property type="term" value="F:ABC-type oligopeptide transporter activity"/>
    <property type="evidence" value="ECO:0007669"/>
    <property type="project" value="TreeGrafter"/>
</dbReference>
<feature type="transmembrane region" description="Helical" evidence="7">
    <location>
        <begin position="151"/>
        <end position="171"/>
    </location>
</feature>
<evidence type="ECO:0000259" key="8">
    <source>
        <dbReference type="PROSITE" id="PS50893"/>
    </source>
</evidence>
<evidence type="ECO:0000256" key="6">
    <source>
        <dbReference type="ARBA" id="ARBA00023136"/>
    </source>
</evidence>
<protein>
    <submittedName>
        <fullName evidence="10">Nisin transport ATP-binding protein NisT</fullName>
    </submittedName>
</protein>
<evidence type="ECO:0000256" key="4">
    <source>
        <dbReference type="ARBA" id="ARBA00022840"/>
    </source>
</evidence>
<keyword evidence="6 7" id="KW-0472">Membrane</keyword>
<dbReference type="GO" id="GO:0005524">
    <property type="term" value="F:ATP binding"/>
    <property type="evidence" value="ECO:0007669"/>
    <property type="project" value="UniProtKB-KW"/>
</dbReference>
<dbReference type="GO" id="GO:0005886">
    <property type="term" value="C:plasma membrane"/>
    <property type="evidence" value="ECO:0007669"/>
    <property type="project" value="UniProtKB-SubCell"/>
</dbReference>
<evidence type="ECO:0000313" key="11">
    <source>
        <dbReference type="Proteomes" id="UP000094578"/>
    </source>
</evidence>
<dbReference type="PANTHER" id="PTHR43394:SF1">
    <property type="entry name" value="ATP-BINDING CASSETTE SUB-FAMILY B MEMBER 10, MITOCHONDRIAL"/>
    <property type="match status" value="1"/>
</dbReference>
<dbReference type="PROSITE" id="PS50893">
    <property type="entry name" value="ABC_TRANSPORTER_2"/>
    <property type="match status" value="1"/>
</dbReference>
<name>A0A1E3KYQ8_9BACL</name>
<feature type="domain" description="ABC transporter" evidence="8">
    <location>
        <begin position="355"/>
        <end position="595"/>
    </location>
</feature>
<proteinExistence type="predicted"/>
<dbReference type="PROSITE" id="PS00211">
    <property type="entry name" value="ABC_TRANSPORTER_1"/>
    <property type="match status" value="1"/>
</dbReference>
<keyword evidence="3" id="KW-0547">Nucleotide-binding</keyword>
<keyword evidence="2 7" id="KW-0812">Transmembrane</keyword>
<evidence type="ECO:0000313" key="10">
    <source>
        <dbReference type="EMBL" id="ODP26543.1"/>
    </source>
</evidence>
<feature type="domain" description="ABC transmembrane type-1" evidence="9">
    <location>
        <begin position="37"/>
        <end position="320"/>
    </location>
</feature>
<keyword evidence="4 10" id="KW-0067">ATP-binding</keyword>
<dbReference type="AlphaFoldDB" id="A0A1E3KYQ8"/>
<evidence type="ECO:0000256" key="2">
    <source>
        <dbReference type="ARBA" id="ARBA00022692"/>
    </source>
</evidence>
<dbReference type="STRING" id="1886670.PTI45_04383"/>
<dbReference type="EMBL" id="MDER01000086">
    <property type="protein sequence ID" value="ODP26543.1"/>
    <property type="molecule type" value="Genomic_DNA"/>
</dbReference>
<dbReference type="Gene3D" id="1.20.1560.10">
    <property type="entry name" value="ABC transporter type 1, transmembrane domain"/>
    <property type="match status" value="1"/>
</dbReference>
<dbReference type="Gene3D" id="3.40.50.300">
    <property type="entry name" value="P-loop containing nucleotide triphosphate hydrolases"/>
    <property type="match status" value="1"/>
</dbReference>
<dbReference type="SUPFAM" id="SSF52540">
    <property type="entry name" value="P-loop containing nucleoside triphosphate hydrolases"/>
    <property type="match status" value="1"/>
</dbReference>
<comment type="caution">
    <text evidence="10">The sequence shown here is derived from an EMBL/GenBank/DDBJ whole genome shotgun (WGS) entry which is preliminary data.</text>
</comment>
<feature type="transmembrane region" description="Helical" evidence="7">
    <location>
        <begin position="33"/>
        <end position="54"/>
    </location>
</feature>
<dbReference type="InterPro" id="IPR011527">
    <property type="entry name" value="ABC1_TM_dom"/>
</dbReference>
<dbReference type="InterPro" id="IPR017871">
    <property type="entry name" value="ABC_transporter-like_CS"/>
</dbReference>
<keyword evidence="11" id="KW-1185">Reference proteome</keyword>
<organism evidence="10 11">
    <name type="scientific">Paenibacillus nuruki</name>
    <dbReference type="NCBI Taxonomy" id="1886670"/>
    <lineage>
        <taxon>Bacteria</taxon>
        <taxon>Bacillati</taxon>
        <taxon>Bacillota</taxon>
        <taxon>Bacilli</taxon>
        <taxon>Bacillales</taxon>
        <taxon>Paenibacillaceae</taxon>
        <taxon>Paenibacillus</taxon>
    </lineage>
</organism>
<dbReference type="PATRIC" id="fig|1886670.3.peg.4414"/>
<dbReference type="CDD" id="cd03228">
    <property type="entry name" value="ABCC_MRP_Like"/>
    <property type="match status" value="1"/>
</dbReference>
<dbReference type="PANTHER" id="PTHR43394">
    <property type="entry name" value="ATP-DEPENDENT PERMEASE MDL1, MITOCHONDRIAL"/>
    <property type="match status" value="1"/>
</dbReference>
<evidence type="ECO:0000256" key="5">
    <source>
        <dbReference type="ARBA" id="ARBA00022989"/>
    </source>
</evidence>
<evidence type="ECO:0000256" key="1">
    <source>
        <dbReference type="ARBA" id="ARBA00004651"/>
    </source>
</evidence>
<evidence type="ECO:0000259" key="9">
    <source>
        <dbReference type="PROSITE" id="PS50929"/>
    </source>
</evidence>
<dbReference type="InterPro" id="IPR003439">
    <property type="entry name" value="ABC_transporter-like_ATP-bd"/>
</dbReference>
<feature type="transmembrane region" description="Helical" evidence="7">
    <location>
        <begin position="263"/>
        <end position="285"/>
    </location>
</feature>
<gene>
    <name evidence="10" type="ORF">PTI45_04383</name>
</gene>
<feature type="transmembrane region" description="Helical" evidence="7">
    <location>
        <begin position="177"/>
        <end position="194"/>
    </location>
</feature>
<comment type="subcellular location">
    <subcellularLocation>
        <location evidence="1">Cell membrane</location>
        <topology evidence="1">Multi-pass membrane protein</topology>
    </subcellularLocation>
</comment>
<evidence type="ECO:0000256" key="7">
    <source>
        <dbReference type="SAM" id="Phobius"/>
    </source>
</evidence>
<feature type="transmembrane region" description="Helical" evidence="7">
    <location>
        <begin position="69"/>
        <end position="89"/>
    </location>
</feature>
<dbReference type="Pfam" id="PF00005">
    <property type="entry name" value="ABC_tran"/>
    <property type="match status" value="1"/>
</dbReference>
<reference evidence="10 11" key="1">
    <citation type="submission" date="2016-08" db="EMBL/GenBank/DDBJ databases">
        <title>Genome sequencing of Paenibacillus sp. TI45-13ar, isolated from Korean traditional nuruk.</title>
        <authorList>
            <person name="Kim S.-J."/>
        </authorList>
    </citation>
    <scope>NUCLEOTIDE SEQUENCE [LARGE SCALE GENOMIC DNA]</scope>
    <source>
        <strain evidence="10 11">TI45-13ar</strain>
    </source>
</reference>
<dbReference type="InterPro" id="IPR036640">
    <property type="entry name" value="ABC1_TM_sf"/>
</dbReference>